<dbReference type="AlphaFoldDB" id="A0A9Q8L5I3"/>
<name>A0A9Q8L5I3_PASFU</name>
<protein>
    <submittedName>
        <fullName evidence="1">Uncharacterized protein</fullName>
    </submittedName>
</protein>
<accession>A0A9Q8L5I3</accession>
<dbReference type="EMBL" id="CP090163">
    <property type="protein sequence ID" value="UJO11242.1"/>
    <property type="molecule type" value="Genomic_DNA"/>
</dbReference>
<reference evidence="1" key="1">
    <citation type="submission" date="2021-12" db="EMBL/GenBank/DDBJ databases">
        <authorList>
            <person name="Zaccaron A."/>
            <person name="Stergiopoulos I."/>
        </authorList>
    </citation>
    <scope>NUCLEOTIDE SEQUENCE</scope>
    <source>
        <strain evidence="1">Race5_Kim</strain>
    </source>
</reference>
<reference evidence="1" key="2">
    <citation type="journal article" date="2022" name="Microb. Genom.">
        <title>A chromosome-scale genome assembly of the tomato pathogen Cladosporium fulvum reveals a compartmentalized genome architecture and the presence of a dispensable chromosome.</title>
        <authorList>
            <person name="Zaccaron A.Z."/>
            <person name="Chen L.H."/>
            <person name="Samaras A."/>
            <person name="Stergiopoulos I."/>
        </authorList>
    </citation>
    <scope>NUCLEOTIDE SEQUENCE</scope>
    <source>
        <strain evidence="1">Race5_Kim</strain>
    </source>
</reference>
<evidence type="ECO:0000313" key="1">
    <source>
        <dbReference type="EMBL" id="UJO11242.1"/>
    </source>
</evidence>
<dbReference type="RefSeq" id="XP_047755608.1">
    <property type="nucleotide sequence ID" value="XM_047900935.1"/>
</dbReference>
<sequence>MALSFVPGMLAYDGWETGCFAIGGEVQSWSRKNAAEYAFKKATGRSPRGRTKRGDGNWG</sequence>
<dbReference type="KEGG" id="ffu:CLAFUR5_01787"/>
<gene>
    <name evidence="1" type="ORF">CLAFUR5_01787</name>
</gene>
<dbReference type="GeneID" id="71981665"/>
<evidence type="ECO:0000313" key="2">
    <source>
        <dbReference type="Proteomes" id="UP000756132"/>
    </source>
</evidence>
<keyword evidence="2" id="KW-1185">Reference proteome</keyword>
<organism evidence="1 2">
    <name type="scientific">Passalora fulva</name>
    <name type="common">Tomato leaf mold</name>
    <name type="synonym">Cladosporium fulvum</name>
    <dbReference type="NCBI Taxonomy" id="5499"/>
    <lineage>
        <taxon>Eukaryota</taxon>
        <taxon>Fungi</taxon>
        <taxon>Dikarya</taxon>
        <taxon>Ascomycota</taxon>
        <taxon>Pezizomycotina</taxon>
        <taxon>Dothideomycetes</taxon>
        <taxon>Dothideomycetidae</taxon>
        <taxon>Mycosphaerellales</taxon>
        <taxon>Mycosphaerellaceae</taxon>
        <taxon>Fulvia</taxon>
    </lineage>
</organism>
<dbReference type="Proteomes" id="UP000756132">
    <property type="component" value="Chromosome 1"/>
</dbReference>
<proteinExistence type="predicted"/>